<proteinExistence type="predicted"/>
<keyword evidence="3" id="KW-0695">RNA-directed DNA polymerase</keyword>
<feature type="region of interest" description="Disordered" evidence="1">
    <location>
        <begin position="334"/>
        <end position="353"/>
    </location>
</feature>
<protein>
    <submittedName>
        <fullName evidence="3">Gag protein</fullName>
    </submittedName>
</protein>
<dbReference type="InterPro" id="IPR021109">
    <property type="entry name" value="Peptidase_aspartic_dom_sf"/>
</dbReference>
<dbReference type="PANTHER" id="PTHR47331:SF5">
    <property type="entry name" value="RIBONUCLEASE H"/>
    <property type="match status" value="1"/>
</dbReference>
<accession>Q17051</accession>
<reference evidence="3" key="2">
    <citation type="journal article" date="1994" name="Gene">
        <title>Tas, a retrotransposon from the parasitic nematode Ascaris lumbricoides.</title>
        <authorList>
            <person name="Felder H."/>
            <person name="Herzceg A."/>
            <person name="de Chastonay Y."/>
            <person name="Aeby P."/>
            <person name="Tobler H."/>
            <person name="Muller F."/>
        </authorList>
    </citation>
    <scope>NUCLEOTIDE SEQUENCE</scope>
</reference>
<organism evidence="3">
    <name type="scientific">Ascaris lumbricoides</name>
    <name type="common">Giant roundworm</name>
    <dbReference type="NCBI Taxonomy" id="6252"/>
    <lineage>
        <taxon>Eukaryota</taxon>
        <taxon>Metazoa</taxon>
        <taxon>Ecdysozoa</taxon>
        <taxon>Nematoda</taxon>
        <taxon>Chromadorea</taxon>
        <taxon>Rhabditida</taxon>
        <taxon>Spirurina</taxon>
        <taxon>Ascaridomorpha</taxon>
        <taxon>Ascaridoidea</taxon>
        <taxon>Ascarididae</taxon>
        <taxon>Ascaris</taxon>
    </lineage>
</organism>
<dbReference type="Pfam" id="PF03564">
    <property type="entry name" value="DUF1759"/>
    <property type="match status" value="1"/>
</dbReference>
<dbReference type="AlphaFoldDB" id="Q17051"/>
<name>Q17051_ASCLU</name>
<keyword evidence="3" id="KW-0808">Transferase</keyword>
<dbReference type="Pfam" id="PF05585">
    <property type="entry name" value="DUF1758"/>
    <property type="match status" value="1"/>
</dbReference>
<evidence type="ECO:0000259" key="2">
    <source>
        <dbReference type="Pfam" id="PF05585"/>
    </source>
</evidence>
<reference evidence="3" key="3">
    <citation type="submission" date="1994-01" db="EMBL/GenBank/DDBJ databases">
        <authorList>
            <person name="Heinz F.H."/>
        </authorList>
    </citation>
    <scope>NUCLEOTIDE SEQUENCE</scope>
</reference>
<feature type="domain" description="DUF1758" evidence="2">
    <location>
        <begin position="458"/>
        <end position="620"/>
    </location>
</feature>
<keyword evidence="3" id="KW-0548">Nucleotidyltransferase</keyword>
<dbReference type="PANTHER" id="PTHR47331">
    <property type="entry name" value="PHD-TYPE DOMAIN-CONTAINING PROTEIN"/>
    <property type="match status" value="1"/>
</dbReference>
<dbReference type="InterPro" id="IPR008737">
    <property type="entry name" value="DUF1758"/>
</dbReference>
<dbReference type="Gene3D" id="2.40.70.10">
    <property type="entry name" value="Acid Proteases"/>
    <property type="match status" value="1"/>
</dbReference>
<dbReference type="EMBL" id="Z29712">
    <property type="protein sequence ID" value="CAA82797.1"/>
    <property type="molecule type" value="Genomic_DNA"/>
</dbReference>
<evidence type="ECO:0000256" key="1">
    <source>
        <dbReference type="SAM" id="MobiDB-lite"/>
    </source>
</evidence>
<reference evidence="3" key="1">
    <citation type="journal article" date="1986" name="EMBO J.">
        <title>Structure and genomic organization of proretrovirus-like elements partially eliminated from the somatic genome of Ascaris lumbricoides.</title>
        <authorList>
            <person name="Aeby P."/>
            <person name="Spicher A."/>
            <person name="de Chastonay Y."/>
            <person name="Mueller F."/>
            <person name="Tobler H."/>
        </authorList>
    </citation>
    <scope>NUCLEOTIDE SEQUENCE</scope>
</reference>
<dbReference type="GO" id="GO:0003964">
    <property type="term" value="F:RNA-directed DNA polymerase activity"/>
    <property type="evidence" value="ECO:0007669"/>
    <property type="project" value="UniProtKB-KW"/>
</dbReference>
<dbReference type="InterPro" id="IPR005312">
    <property type="entry name" value="DUF1759"/>
</dbReference>
<sequence>MVGRIPPTEDDVDITQESSFQITAFIKRRDCLHHCLKNVMRLISQIENKHEKWLELLDTLSDPRAAEAENKAYEDYAMQPDSFLYLCEQAKTIADQLNARISNITDVLKTLQSSVSSPTPLIAQVSSNLQAISAPSPPEPIGSHVALPQIQLRKFSGNPKEWTGFWETFNSAVGHLPKIQCLNYLLSLLEGPAATVAQGYAMSESSFDLVVTALKSNYGNPAVIIASLHTELQNLPSDNGSQLVATVQALERILRQLEQAGENLDSPLLVFIIEQKLSQRIKRRISEYKALDPEWNVEKLRAKLREFMTAELIYAQSHGRAQQVKAVSTPRQPQIKTSSLLAQQKQQKKPSKPCAFFGESHWNRDCPSYSTTEKRIQRVNKLQLCTKCLKRGHSLQDCKAMQHCYYCHNRNHNSLLCMERCKSQEKGKNGTDQPLSPEEVIAANMASGNKVLLFCKEVVVSNPQKANCRTKALMFFDSGSQKSYITTRLANRLRLNTTPQKLSISTFGDCAPQIIQSNRTVISVQLQNGTRKAVRVSTIKRITSNLEVIGDNIEAHFGDLKPSELPRKIRSPDILIGHDYFSDFIPLTGIKRLGNGYELIPTKVGYILSSKQAEKKEAAPAVVCIEKKNAR</sequence>
<evidence type="ECO:0000313" key="3">
    <source>
        <dbReference type="EMBL" id="CAA82797.1"/>
    </source>
</evidence>